<dbReference type="InterPro" id="IPR039702">
    <property type="entry name" value="FPS1-like"/>
</dbReference>
<evidence type="ECO:0000256" key="8">
    <source>
        <dbReference type="ARBA" id="ARBA00032448"/>
    </source>
</evidence>
<evidence type="ECO:0000313" key="10">
    <source>
        <dbReference type="EMBL" id="MEQ2209223.1"/>
    </source>
</evidence>
<evidence type="ECO:0000313" key="11">
    <source>
        <dbReference type="Proteomes" id="UP001434883"/>
    </source>
</evidence>
<comment type="pathway">
    <text evidence="1">Isoprenoid biosynthesis; geranyl diphosphate biosynthesis; geranyl diphosphate from dimethylallyl diphosphate and isopentenyl diphosphate: step 1/1.</text>
</comment>
<dbReference type="SUPFAM" id="SSF48576">
    <property type="entry name" value="Terpenoid synthases"/>
    <property type="match status" value="1"/>
</dbReference>
<organism evidence="10 11">
    <name type="scientific">Xenoophorus captivus</name>
    <dbReference type="NCBI Taxonomy" id="1517983"/>
    <lineage>
        <taxon>Eukaryota</taxon>
        <taxon>Metazoa</taxon>
        <taxon>Chordata</taxon>
        <taxon>Craniata</taxon>
        <taxon>Vertebrata</taxon>
        <taxon>Euteleostomi</taxon>
        <taxon>Actinopterygii</taxon>
        <taxon>Neopterygii</taxon>
        <taxon>Teleostei</taxon>
        <taxon>Neoteleostei</taxon>
        <taxon>Acanthomorphata</taxon>
        <taxon>Ovalentaria</taxon>
        <taxon>Atherinomorphae</taxon>
        <taxon>Cyprinodontiformes</taxon>
        <taxon>Goodeidae</taxon>
        <taxon>Xenoophorus</taxon>
    </lineage>
</organism>
<dbReference type="Proteomes" id="UP001434883">
    <property type="component" value="Unassembled WGS sequence"/>
</dbReference>
<evidence type="ECO:0000256" key="7">
    <source>
        <dbReference type="ARBA" id="ARBA00032424"/>
    </source>
</evidence>
<evidence type="ECO:0000256" key="4">
    <source>
        <dbReference type="ARBA" id="ARBA00022723"/>
    </source>
</evidence>
<gene>
    <name evidence="10" type="ORF">XENOCAPTIV_026872</name>
</gene>
<reference evidence="10 11" key="1">
    <citation type="submission" date="2021-06" db="EMBL/GenBank/DDBJ databases">
        <authorList>
            <person name="Palmer J.M."/>
        </authorList>
    </citation>
    <scope>NUCLEOTIDE SEQUENCE [LARGE SCALE GENOMIC DNA]</scope>
    <source>
        <strain evidence="10 11">XC_2019</strain>
        <tissue evidence="10">Muscle</tissue>
    </source>
</reference>
<name>A0ABV0RM17_9TELE</name>
<protein>
    <recommendedName>
        <fullName evidence="9">(2E,6E)-farnesyl diphosphate synthase</fullName>
    </recommendedName>
    <alternativeName>
        <fullName evidence="8">Dimethylallyltranstransferase</fullName>
    </alternativeName>
    <alternativeName>
        <fullName evidence="7">Farnesyl diphosphate synthase</fullName>
    </alternativeName>
    <alternativeName>
        <fullName evidence="6">Geranyltranstransferase</fullName>
    </alternativeName>
</protein>
<dbReference type="PANTHER" id="PTHR11525:SF0">
    <property type="entry name" value="FARNESYL PYROPHOSPHATE SYNTHASE"/>
    <property type="match status" value="1"/>
</dbReference>
<keyword evidence="5" id="KW-0460">Magnesium</keyword>
<dbReference type="Gene3D" id="1.10.600.10">
    <property type="entry name" value="Farnesyl Diphosphate Synthase"/>
    <property type="match status" value="1"/>
</dbReference>
<keyword evidence="3" id="KW-0808">Transferase</keyword>
<evidence type="ECO:0000256" key="9">
    <source>
        <dbReference type="ARBA" id="ARBA00032873"/>
    </source>
</evidence>
<evidence type="ECO:0000256" key="2">
    <source>
        <dbReference type="ARBA" id="ARBA00005035"/>
    </source>
</evidence>
<sequence>MRRLLLNCAVNAPKTFWAVWLVASPFRFKSRAFMLCTPSLQGDTVCNGTHSKKLLLSDPEAFDAKFEELVTELTDGNLQDPGLASALNRLREACYGRKDESSVAKVKELYNALQMPTLYHTYEEESYQRLQKLIARHAQSLPHSVFLNFAKKIYKRNK</sequence>
<accession>A0ABV0RM17</accession>
<evidence type="ECO:0000256" key="5">
    <source>
        <dbReference type="ARBA" id="ARBA00022842"/>
    </source>
</evidence>
<keyword evidence="4" id="KW-0479">Metal-binding</keyword>
<comment type="pathway">
    <text evidence="2">Isoprenoid biosynthesis; farnesyl diphosphate biosynthesis; farnesyl diphosphate from geranyl diphosphate and isopentenyl diphosphate: step 1/1.</text>
</comment>
<evidence type="ECO:0000256" key="3">
    <source>
        <dbReference type="ARBA" id="ARBA00022679"/>
    </source>
</evidence>
<proteinExistence type="predicted"/>
<dbReference type="PANTHER" id="PTHR11525">
    <property type="entry name" value="FARNESYL-PYROPHOSPHATE SYNTHETASE"/>
    <property type="match status" value="1"/>
</dbReference>
<comment type="caution">
    <text evidence="10">The sequence shown here is derived from an EMBL/GenBank/DDBJ whole genome shotgun (WGS) entry which is preliminary data.</text>
</comment>
<dbReference type="InterPro" id="IPR008949">
    <property type="entry name" value="Isoprenoid_synthase_dom_sf"/>
</dbReference>
<keyword evidence="11" id="KW-1185">Reference proteome</keyword>
<evidence type="ECO:0000256" key="6">
    <source>
        <dbReference type="ARBA" id="ARBA00032380"/>
    </source>
</evidence>
<dbReference type="EMBL" id="JAHRIN010051094">
    <property type="protein sequence ID" value="MEQ2209223.1"/>
    <property type="molecule type" value="Genomic_DNA"/>
</dbReference>
<evidence type="ECO:0000256" key="1">
    <source>
        <dbReference type="ARBA" id="ARBA00004932"/>
    </source>
</evidence>